<reference evidence="4 5" key="1">
    <citation type="submission" date="2019-02" db="EMBL/GenBank/DDBJ databases">
        <title>Genome sequencing of the rare red list fungi Antrodiella citrinella (Flaviporus citrinellus).</title>
        <authorList>
            <person name="Buettner E."/>
            <person name="Kellner H."/>
        </authorList>
    </citation>
    <scope>NUCLEOTIDE SEQUENCE [LARGE SCALE GENOMIC DNA]</scope>
    <source>
        <strain evidence="4 5">DSM 108506</strain>
    </source>
</reference>
<dbReference type="Proteomes" id="UP000308730">
    <property type="component" value="Unassembled WGS sequence"/>
</dbReference>
<gene>
    <name evidence="4" type="ORF">EUX98_g3541</name>
</gene>
<feature type="region of interest" description="Disordered" evidence="1">
    <location>
        <begin position="820"/>
        <end position="841"/>
    </location>
</feature>
<feature type="compositionally biased region" description="Polar residues" evidence="1">
    <location>
        <begin position="219"/>
        <end position="234"/>
    </location>
</feature>
<dbReference type="Pfam" id="PF15404">
    <property type="entry name" value="PH_4"/>
    <property type="match status" value="1"/>
</dbReference>
<sequence length="1041" mass="116862">MSLTATPNPPSTSTAAVTPGSHVDRDDAHKHRRRFIGPLPETVVSHVVDPASNKGWFHRSSSSIHSQDDDDDEDATVKNAIKTHALQFFLRHGGREEDWGDAAELHVSEEMLRKWRDSEWGKLRGNKDNASIAKKRWIGTSFDVGVFLGVDILSHAPKPAEDEADIVDAFPSSSVNPVSTAGATFVTARSRSYVSSRPTLAQQHHKSLPSPVPHHEPSSDNGLPQPSSADSSTALLPPRITVEDPDGRVHSEVISRSFSDFNPLRATGTSDSNLIMSAAASRGKGRAVHYVDSAPIVSEEPPAPVGEVLARTGSEIEDSSAGAVEQSNRDDKTKWGDVIMRDRMLVRVSYTNAASVGVDFDEAQDRVDPHIQSDNWLEYIVAWRKDRLELYRDHATPGKEWFTGHKHLTFMIPLEPTTRLSVYSFTDLTFCVTCPPTPIRTRSKGRALLYGTKKGTNIFIFKHKSRTRAADWVWHLWRHMGGTLPASIEIKLPALNTRMNIDIPTGIEEDINGAYTIFSRSNVLALCRRALRKTQERDIYVQRALEGAKLELAWRIDTVLDWVWQTDDVEGHAREWAVLCGLALKQGHKPAHLELRLKQHVPTRLHLKDGTRLDEPLSIEGFAERVRPSTQLKHSVYLATHDGYLFSLTPANAHPPLPPGLPSEAKDAASLHASEVQRGEMQVLHATGVSDLRNILTVRRAFQQVPVHTEHIGADAARDSHWEDSAEFWDHVERTDEDEMDQGGEEGLAVIGDKIRLRVRRSFELLLVSGRVIRFETHSCKDALEWITRLRQLVSYWRKHHQFEAKQEMDLSHHVAGRPRLTPHKRRDLPDAPPDQPPDPEAALPELSSFYNWCVLDSCRAILKSGRLFGRKGLRGMYKHVFFVLVSGHIVQYRISRTSALQRRYKTIHLLDAYACSGYLAAQHLPDGQFDPDSPPLARRYQDGLESDECEDDTLFVLWYRGNTAALDQTLAAAQANDTTSPGKMDVPALSAKRKLNVYRTRSKLERDAWVWAINAEIDKTVRLAKEREEKVREAGVLLST</sequence>
<feature type="domain" description="Prospore membrane adapter protein SPO71 PH" evidence="3">
    <location>
        <begin position="338"/>
        <end position="483"/>
    </location>
</feature>
<dbReference type="EMBL" id="SGPM01000072">
    <property type="protein sequence ID" value="THH30666.1"/>
    <property type="molecule type" value="Genomic_DNA"/>
</dbReference>
<dbReference type="InterPro" id="IPR039486">
    <property type="entry name" value="Mug56/Spo71_PH"/>
</dbReference>
<feature type="region of interest" description="Disordered" evidence="1">
    <location>
        <begin position="1"/>
        <end position="30"/>
    </location>
</feature>
<dbReference type="PANTHER" id="PTHR28076:SF1">
    <property type="entry name" value="PROSPORE MEMBRANE ADAPTER PROTEIN SPO71"/>
    <property type="match status" value="1"/>
</dbReference>
<accession>A0A4S4MWB2</accession>
<proteinExistence type="predicted"/>
<evidence type="ECO:0000259" key="3">
    <source>
        <dbReference type="Pfam" id="PF23207"/>
    </source>
</evidence>
<evidence type="ECO:0000313" key="4">
    <source>
        <dbReference type="EMBL" id="THH30666.1"/>
    </source>
</evidence>
<feature type="compositionally biased region" description="Low complexity" evidence="1">
    <location>
        <begin position="1"/>
        <end position="21"/>
    </location>
</feature>
<dbReference type="InterPro" id="IPR040345">
    <property type="entry name" value="Mug56/Spo71"/>
</dbReference>
<evidence type="ECO:0000259" key="2">
    <source>
        <dbReference type="Pfam" id="PF15404"/>
    </source>
</evidence>
<dbReference type="OrthoDB" id="5579281at2759"/>
<evidence type="ECO:0000313" key="5">
    <source>
        <dbReference type="Proteomes" id="UP000308730"/>
    </source>
</evidence>
<dbReference type="PANTHER" id="PTHR28076">
    <property type="entry name" value="SPORULATION-SPECIFIC PROTEIN 71"/>
    <property type="match status" value="1"/>
</dbReference>
<evidence type="ECO:0000256" key="1">
    <source>
        <dbReference type="SAM" id="MobiDB-lite"/>
    </source>
</evidence>
<comment type="caution">
    <text evidence="4">The sequence shown here is derived from an EMBL/GenBank/DDBJ whole genome shotgun (WGS) entry which is preliminary data.</text>
</comment>
<dbReference type="AlphaFoldDB" id="A0A4S4MWB2"/>
<dbReference type="Pfam" id="PF23207">
    <property type="entry name" value="PH_SPO71"/>
    <property type="match status" value="1"/>
</dbReference>
<keyword evidence="5" id="KW-1185">Reference proteome</keyword>
<organism evidence="4 5">
    <name type="scientific">Antrodiella citrinella</name>
    <dbReference type="NCBI Taxonomy" id="2447956"/>
    <lineage>
        <taxon>Eukaryota</taxon>
        <taxon>Fungi</taxon>
        <taxon>Dikarya</taxon>
        <taxon>Basidiomycota</taxon>
        <taxon>Agaricomycotina</taxon>
        <taxon>Agaricomycetes</taxon>
        <taxon>Polyporales</taxon>
        <taxon>Steccherinaceae</taxon>
        <taxon>Antrodiella</taxon>
    </lineage>
</organism>
<name>A0A4S4MWB2_9APHY</name>
<dbReference type="GO" id="GO:1902657">
    <property type="term" value="P:protein localization to prospore membrane"/>
    <property type="evidence" value="ECO:0007669"/>
    <property type="project" value="InterPro"/>
</dbReference>
<feature type="domain" description="Mug56/Spo71 PH" evidence="2">
    <location>
        <begin position="865"/>
        <end position="1018"/>
    </location>
</feature>
<feature type="compositionally biased region" description="Pro residues" evidence="1">
    <location>
        <begin position="831"/>
        <end position="840"/>
    </location>
</feature>
<dbReference type="InterPro" id="IPR057379">
    <property type="entry name" value="PH_SPO71"/>
</dbReference>
<feature type="region of interest" description="Disordered" evidence="1">
    <location>
        <begin position="195"/>
        <end position="246"/>
    </location>
</feature>
<protein>
    <submittedName>
        <fullName evidence="4">Uncharacterized protein</fullName>
    </submittedName>
</protein>